<dbReference type="Proteomes" id="UP000291236">
    <property type="component" value="Chromosome"/>
</dbReference>
<proteinExistence type="predicted"/>
<reference evidence="2 3" key="1">
    <citation type="submission" date="2018-12" db="EMBL/GenBank/DDBJ databases">
        <title>Rubrispira sanarue gen. nov., sp., nov., a member of the order Silvanigrellales, isolated from a brackish lake in Hamamatsu Japan.</title>
        <authorList>
            <person name="Maejima Y."/>
            <person name="Iino T."/>
            <person name="Muraguchi Y."/>
            <person name="Fukuda K."/>
            <person name="Nojiri H."/>
            <person name="Ohkuma M."/>
            <person name="Moriuchi R."/>
            <person name="Dohra H."/>
            <person name="Kimbara K."/>
            <person name="Shintani M."/>
        </authorList>
    </citation>
    <scope>NUCLEOTIDE SEQUENCE [LARGE SCALE GENOMIC DNA]</scope>
    <source>
        <strain evidence="2 3">RF1110005</strain>
    </source>
</reference>
<keyword evidence="3" id="KW-1185">Reference proteome</keyword>
<gene>
    <name evidence="2" type="ORF">JCM31447_19890</name>
</gene>
<accession>A0A4P2VVH8</accession>
<dbReference type="KEGG" id="sbf:JCM31447_19890"/>
<feature type="signal peptide" evidence="1">
    <location>
        <begin position="1"/>
        <end position="22"/>
    </location>
</feature>
<organism evidence="2 3">
    <name type="scientific">Fluviispira sanaruensis</name>
    <dbReference type="NCBI Taxonomy" id="2493639"/>
    <lineage>
        <taxon>Bacteria</taxon>
        <taxon>Pseudomonadati</taxon>
        <taxon>Bdellovibrionota</taxon>
        <taxon>Oligoflexia</taxon>
        <taxon>Silvanigrellales</taxon>
        <taxon>Silvanigrellaceae</taxon>
        <taxon>Fluviispira</taxon>
    </lineage>
</organism>
<keyword evidence="1" id="KW-0732">Signal</keyword>
<sequence>MKNKITLLASLIPLIFINNAFSQNEEAKDNLGRPLLYCKDYMIKATHDNGNVQVLYNDSEKAYYLFKNSNSQIKKKSKNKFRIIPKDGNMKECTLPVKVKDSFAIEVVGMKDNDKYLSFQTAVDIFSQSYYYVGSNISNFYLQEPLNKEKNGYNLVNVIDDSILFCFHGSCTSVGDLNAQYTSFEFIAIKKEDDCEQNTGFRRVIQKADKELVNFDKTVIQPSIAKADKELVNFDKTVIQPSIAKADKELVNFDKTVIQPSIAKADKELVNFDKTVIQPSIAKADKELVSLDKTATQPFVKEVDQALVKFDEEVTQPVVKEVKKFFKKAFNW</sequence>
<dbReference type="AlphaFoldDB" id="A0A4P2VVH8"/>
<feature type="chain" id="PRO_5020563568" evidence="1">
    <location>
        <begin position="23"/>
        <end position="332"/>
    </location>
</feature>
<evidence type="ECO:0000256" key="1">
    <source>
        <dbReference type="SAM" id="SignalP"/>
    </source>
</evidence>
<dbReference type="RefSeq" id="WP_130609598.1">
    <property type="nucleotide sequence ID" value="NZ_AP019368.1"/>
</dbReference>
<dbReference type="EMBL" id="AP019368">
    <property type="protein sequence ID" value="BBH53545.1"/>
    <property type="molecule type" value="Genomic_DNA"/>
</dbReference>
<name>A0A4P2VVH8_FLUSA</name>
<evidence type="ECO:0000313" key="3">
    <source>
        <dbReference type="Proteomes" id="UP000291236"/>
    </source>
</evidence>
<evidence type="ECO:0000313" key="2">
    <source>
        <dbReference type="EMBL" id="BBH53545.1"/>
    </source>
</evidence>
<protein>
    <submittedName>
        <fullName evidence="2">Uncharacterized protein</fullName>
    </submittedName>
</protein>